<sequence>MFSKKTHSVLTKSQQNGVFLLVGVIVVCLLGFAYYNYKHPKYNQNLIYIDSTTQLKIDSLKLLKAKQAKSYQYKIYPFNPNFLKEGKAYRLGLSAEEHDRLMAFRAKGQWINSAEDFQEVTKVSDEVLNKISPYFKFPDWVVAQQQAKTREKPKTVLSYEQKKDLNSVTAEDLEKISGVGKVLSKRIIAYRNKIGKFRSDIQLKDVWGLKHDVIDKITAKMTVKSNYQQPKIDINQASLIELSEIPYFDYELAREIFQLIKVKQGIKSFKELSKLQQFPTSKIDRIKLYLTINK</sequence>
<dbReference type="RefSeq" id="WP_138932108.1">
    <property type="nucleotide sequence ID" value="NZ_SWMU01000003.1"/>
</dbReference>
<dbReference type="PANTHER" id="PTHR21180:SF32">
    <property type="entry name" value="ENDONUCLEASE_EXONUCLEASE_PHOSPHATASE FAMILY DOMAIN-CONTAINING PROTEIN 1"/>
    <property type="match status" value="1"/>
</dbReference>
<dbReference type="PANTHER" id="PTHR21180">
    <property type="entry name" value="ENDONUCLEASE/EXONUCLEASE/PHOSPHATASE FAMILY DOMAIN-CONTAINING PROTEIN 1"/>
    <property type="match status" value="1"/>
</dbReference>
<dbReference type="Pfam" id="PF12836">
    <property type="entry name" value="HHH_3"/>
    <property type="match status" value="2"/>
</dbReference>
<keyword evidence="3" id="KW-1185">Reference proteome</keyword>
<dbReference type="OrthoDB" id="981124at2"/>
<accession>A0A4U5TRI1</accession>
<dbReference type="EMBL" id="SWMU01000003">
    <property type="protein sequence ID" value="TKS55994.1"/>
    <property type="molecule type" value="Genomic_DNA"/>
</dbReference>
<proteinExistence type="predicted"/>
<comment type="caution">
    <text evidence="2">The sequence shown here is derived from an EMBL/GenBank/DDBJ whole genome shotgun (WGS) entry which is preliminary data.</text>
</comment>
<dbReference type="Proteomes" id="UP000306552">
    <property type="component" value="Unassembled WGS sequence"/>
</dbReference>
<feature type="transmembrane region" description="Helical" evidence="1">
    <location>
        <begin position="18"/>
        <end position="37"/>
    </location>
</feature>
<dbReference type="GO" id="GO:0015628">
    <property type="term" value="P:protein secretion by the type II secretion system"/>
    <property type="evidence" value="ECO:0007669"/>
    <property type="project" value="TreeGrafter"/>
</dbReference>
<evidence type="ECO:0000313" key="2">
    <source>
        <dbReference type="EMBL" id="TKS55994.1"/>
    </source>
</evidence>
<dbReference type="AlphaFoldDB" id="A0A4U5TRI1"/>
<dbReference type="SUPFAM" id="SSF47781">
    <property type="entry name" value="RuvA domain 2-like"/>
    <property type="match status" value="2"/>
</dbReference>
<protein>
    <submittedName>
        <fullName evidence="2">Helix-hairpin-helix domain-containing protein</fullName>
    </submittedName>
</protein>
<dbReference type="GO" id="GO:0015627">
    <property type="term" value="C:type II protein secretion system complex"/>
    <property type="evidence" value="ECO:0007669"/>
    <property type="project" value="TreeGrafter"/>
</dbReference>
<keyword evidence="1" id="KW-1133">Transmembrane helix</keyword>
<dbReference type="Gene3D" id="1.10.150.280">
    <property type="entry name" value="AF1531-like domain"/>
    <property type="match status" value="1"/>
</dbReference>
<reference evidence="2 3" key="1">
    <citation type="submission" date="2019-04" db="EMBL/GenBank/DDBJ databases">
        <title>Psychroflexus halotolerans sp. nov., isolated from a marine solar saltern.</title>
        <authorList>
            <person name="Feng X."/>
        </authorList>
    </citation>
    <scope>NUCLEOTIDE SEQUENCE [LARGE SCALE GENOMIC DNA]</scope>
    <source>
        <strain evidence="2 3">WDS2C27</strain>
    </source>
</reference>
<keyword evidence="1" id="KW-0472">Membrane</keyword>
<gene>
    <name evidence="2" type="ORF">FCN74_08180</name>
</gene>
<organism evidence="2 3">
    <name type="scientific">Mesohalobacter halotolerans</name>
    <dbReference type="NCBI Taxonomy" id="1883405"/>
    <lineage>
        <taxon>Bacteria</taxon>
        <taxon>Pseudomonadati</taxon>
        <taxon>Bacteroidota</taxon>
        <taxon>Flavobacteriia</taxon>
        <taxon>Flavobacteriales</taxon>
        <taxon>Flavobacteriaceae</taxon>
        <taxon>Mesohalobacter</taxon>
    </lineage>
</organism>
<dbReference type="InterPro" id="IPR051675">
    <property type="entry name" value="Endo/Exo/Phosphatase_dom_1"/>
</dbReference>
<evidence type="ECO:0000313" key="3">
    <source>
        <dbReference type="Proteomes" id="UP000306552"/>
    </source>
</evidence>
<evidence type="ECO:0000256" key="1">
    <source>
        <dbReference type="SAM" id="Phobius"/>
    </source>
</evidence>
<keyword evidence="1" id="KW-0812">Transmembrane</keyword>
<name>A0A4U5TRI1_9FLAO</name>
<dbReference type="InterPro" id="IPR010994">
    <property type="entry name" value="RuvA_2-like"/>
</dbReference>